<protein>
    <recommendedName>
        <fullName evidence="2">AB hydrolase-1 domain-containing protein</fullName>
    </recommendedName>
</protein>
<reference evidence="3" key="1">
    <citation type="submission" date="2021-05" db="EMBL/GenBank/DDBJ databases">
        <title>The genome of the haptophyte Pavlova lutheri (Diacronema luteri, Pavlovales) - a model for lipid biosynthesis in eukaryotic algae.</title>
        <authorList>
            <person name="Hulatt C.J."/>
            <person name="Posewitz M.C."/>
        </authorList>
    </citation>
    <scope>NUCLEOTIDE SEQUENCE</scope>
    <source>
        <strain evidence="3">NIVA-4/92</strain>
    </source>
</reference>
<dbReference type="Pfam" id="PF12697">
    <property type="entry name" value="Abhydrolase_6"/>
    <property type="match status" value="1"/>
</dbReference>
<dbReference type="AlphaFoldDB" id="A0A8J5XTX5"/>
<evidence type="ECO:0000259" key="2">
    <source>
        <dbReference type="Pfam" id="PF12697"/>
    </source>
</evidence>
<dbReference type="InterPro" id="IPR029058">
    <property type="entry name" value="AB_hydrolase_fold"/>
</dbReference>
<feature type="transmembrane region" description="Helical" evidence="1">
    <location>
        <begin position="143"/>
        <end position="164"/>
    </location>
</feature>
<evidence type="ECO:0000313" key="4">
    <source>
        <dbReference type="Proteomes" id="UP000751190"/>
    </source>
</evidence>
<comment type="caution">
    <text evidence="3">The sequence shown here is derived from an EMBL/GenBank/DDBJ whole genome shotgun (WGS) entry which is preliminary data.</text>
</comment>
<evidence type="ECO:0000256" key="1">
    <source>
        <dbReference type="SAM" id="Phobius"/>
    </source>
</evidence>
<feature type="domain" description="AB hydrolase-1" evidence="2">
    <location>
        <begin position="27"/>
        <end position="266"/>
    </location>
</feature>
<dbReference type="EMBL" id="JAGTXO010000010">
    <property type="protein sequence ID" value="KAG8465370.1"/>
    <property type="molecule type" value="Genomic_DNA"/>
</dbReference>
<keyword evidence="1" id="KW-1133">Transmembrane helix</keyword>
<keyword evidence="1" id="KW-0812">Transmembrane</keyword>
<keyword evidence="4" id="KW-1185">Reference proteome</keyword>
<name>A0A8J5XTX5_DIALT</name>
<gene>
    <name evidence="3" type="ORF">KFE25_002677</name>
</gene>
<sequence>MPTARESTLVVERVDPPVDVPHKGYLLWVPGVGVADSTAFRGYMRGLAPFGYSSVAMRLEKHACSSPGALVDQIEAAAATLPEPPILVGHSFGGALVQVALARRRTARSSSTVVLTRGVLLCSAPVTSTLPFVWYLLRLLCVAPVGMLLSVLTLNPAFLVGGGWGCRSAARLRYIGFAAAAAETLTVRGHAEPFETFHADVSRVDSFLMVLAFLIFPCRFRRPPDARVCIIGTRDDRIATPSALAATGRDWGVEPRVLSGLGHFLADPGWESTALPALVIELEGLRR</sequence>
<dbReference type="Gene3D" id="3.40.50.1820">
    <property type="entry name" value="alpha/beta hydrolase"/>
    <property type="match status" value="1"/>
</dbReference>
<dbReference type="InterPro" id="IPR000073">
    <property type="entry name" value="AB_hydrolase_1"/>
</dbReference>
<feature type="transmembrane region" description="Helical" evidence="1">
    <location>
        <begin position="114"/>
        <end position="137"/>
    </location>
</feature>
<dbReference type="Proteomes" id="UP000751190">
    <property type="component" value="Unassembled WGS sequence"/>
</dbReference>
<dbReference type="SUPFAM" id="SSF53474">
    <property type="entry name" value="alpha/beta-Hydrolases"/>
    <property type="match status" value="1"/>
</dbReference>
<dbReference type="OrthoDB" id="1263307at2759"/>
<accession>A0A8J5XTX5</accession>
<evidence type="ECO:0000313" key="3">
    <source>
        <dbReference type="EMBL" id="KAG8465370.1"/>
    </source>
</evidence>
<proteinExistence type="predicted"/>
<organism evidence="3 4">
    <name type="scientific">Diacronema lutheri</name>
    <name type="common">Unicellular marine alga</name>
    <name type="synonym">Monochrysis lutheri</name>
    <dbReference type="NCBI Taxonomy" id="2081491"/>
    <lineage>
        <taxon>Eukaryota</taxon>
        <taxon>Haptista</taxon>
        <taxon>Haptophyta</taxon>
        <taxon>Pavlovophyceae</taxon>
        <taxon>Pavlovales</taxon>
        <taxon>Pavlovaceae</taxon>
        <taxon>Diacronema</taxon>
    </lineage>
</organism>
<keyword evidence="1" id="KW-0472">Membrane</keyword>